<feature type="transmembrane region" description="Helical" evidence="1">
    <location>
        <begin position="31"/>
        <end position="48"/>
    </location>
</feature>
<feature type="transmembrane region" description="Helical" evidence="1">
    <location>
        <begin position="131"/>
        <end position="148"/>
    </location>
</feature>
<feature type="transmembrane region" description="Helical" evidence="1">
    <location>
        <begin position="160"/>
        <end position="179"/>
    </location>
</feature>
<feature type="transmembrane region" description="Helical" evidence="1">
    <location>
        <begin position="191"/>
        <end position="213"/>
    </location>
</feature>
<evidence type="ECO:0000313" key="2">
    <source>
        <dbReference type="EMBL" id="TDW94600.1"/>
    </source>
</evidence>
<name>A0ABY2FPU4_9ACTN</name>
<dbReference type="Gene3D" id="1.10.3730.20">
    <property type="match status" value="1"/>
</dbReference>
<proteinExistence type="predicted"/>
<keyword evidence="1" id="KW-0472">Membrane</keyword>
<dbReference type="EMBL" id="SODU01000001">
    <property type="protein sequence ID" value="TDW94600.1"/>
    <property type="molecule type" value="Genomic_DNA"/>
</dbReference>
<organism evidence="2 3">
    <name type="scientific">Kribbella pratensis</name>
    <dbReference type="NCBI Taxonomy" id="2512112"/>
    <lineage>
        <taxon>Bacteria</taxon>
        <taxon>Bacillati</taxon>
        <taxon>Actinomycetota</taxon>
        <taxon>Actinomycetes</taxon>
        <taxon>Propionibacteriales</taxon>
        <taxon>Kribbellaceae</taxon>
        <taxon>Kribbella</taxon>
    </lineage>
</organism>
<dbReference type="Proteomes" id="UP000295060">
    <property type="component" value="Unassembled WGS sequence"/>
</dbReference>
<gene>
    <name evidence="2" type="ORF">EV137_1917</name>
</gene>
<reference evidence="2 3" key="1">
    <citation type="submission" date="2019-03" db="EMBL/GenBank/DDBJ databases">
        <title>Genomic Encyclopedia of Type Strains, Phase III (KMG-III): the genomes of soil and plant-associated and newly described type strains.</title>
        <authorList>
            <person name="Whitman W."/>
        </authorList>
    </citation>
    <scope>NUCLEOTIDE SEQUENCE [LARGE SCALE GENOMIC DNA]</scope>
    <source>
        <strain evidence="2 3">VKMAc-2574</strain>
    </source>
</reference>
<evidence type="ECO:0008006" key="4">
    <source>
        <dbReference type="Google" id="ProtNLM"/>
    </source>
</evidence>
<comment type="caution">
    <text evidence="2">The sequence shown here is derived from an EMBL/GenBank/DDBJ whole genome shotgun (WGS) entry which is preliminary data.</text>
</comment>
<keyword evidence="3" id="KW-1185">Reference proteome</keyword>
<keyword evidence="1" id="KW-1133">Transmembrane helix</keyword>
<evidence type="ECO:0000256" key="1">
    <source>
        <dbReference type="SAM" id="Phobius"/>
    </source>
</evidence>
<keyword evidence="1" id="KW-0812">Transmembrane</keyword>
<feature type="transmembrane region" description="Helical" evidence="1">
    <location>
        <begin position="55"/>
        <end position="73"/>
    </location>
</feature>
<feature type="transmembrane region" description="Helical" evidence="1">
    <location>
        <begin position="219"/>
        <end position="237"/>
    </location>
</feature>
<protein>
    <recommendedName>
        <fullName evidence="4">EamA domain-containing protein</fullName>
    </recommendedName>
</protein>
<dbReference type="InterPro" id="IPR037185">
    <property type="entry name" value="EmrE-like"/>
</dbReference>
<accession>A0ABY2FPU4</accession>
<feature type="transmembrane region" description="Helical" evidence="1">
    <location>
        <begin position="106"/>
        <end position="124"/>
    </location>
</feature>
<dbReference type="SUPFAM" id="SSF103481">
    <property type="entry name" value="Multidrug resistance efflux transporter EmrE"/>
    <property type="match status" value="1"/>
</dbReference>
<dbReference type="RefSeq" id="WP_134127899.1">
    <property type="nucleotide sequence ID" value="NZ_SODU01000001.1"/>
</dbReference>
<sequence>MIALGLLTASACCHAAWNLLLKRSGLGGPAFVWLCGLFTLPVSIVLLVRGSLTPAWWAGVVSMALHTTYAVTLQKAYALGEFSTVYPISRGTAPALVAIAAMPPHPQVYVGAALVLTGVLILDPPRSQRRSVALGLAVAGCTAAYTLWDAFAVESLQVDLLSYLAVANVAQIVVLSTIVRDVRGAVRHWRAAVPIAVLMPASYGLVLLALSFASVGTVAVGRTLNVVLGALLGAVVLRERPRVAGLVVVVAGVLLVSV</sequence>
<evidence type="ECO:0000313" key="3">
    <source>
        <dbReference type="Proteomes" id="UP000295060"/>
    </source>
</evidence>